<dbReference type="Gene3D" id="1.10.357.10">
    <property type="entry name" value="Tetracycline Repressor, domain 2"/>
    <property type="match status" value="1"/>
</dbReference>
<feature type="domain" description="HTH tetR-type" evidence="5">
    <location>
        <begin position="14"/>
        <end position="74"/>
    </location>
</feature>
<keyword evidence="3" id="KW-0804">Transcription</keyword>
<evidence type="ECO:0000256" key="4">
    <source>
        <dbReference type="PROSITE-ProRule" id="PRU00335"/>
    </source>
</evidence>
<evidence type="ECO:0000259" key="5">
    <source>
        <dbReference type="PROSITE" id="PS50977"/>
    </source>
</evidence>
<feature type="DNA-binding region" description="H-T-H motif" evidence="4">
    <location>
        <begin position="37"/>
        <end position="56"/>
    </location>
</feature>
<dbReference type="PROSITE" id="PS50977">
    <property type="entry name" value="HTH_TETR_2"/>
    <property type="match status" value="1"/>
</dbReference>
<dbReference type="InterPro" id="IPR001647">
    <property type="entry name" value="HTH_TetR"/>
</dbReference>
<evidence type="ECO:0000256" key="2">
    <source>
        <dbReference type="ARBA" id="ARBA00023125"/>
    </source>
</evidence>
<dbReference type="PANTHER" id="PTHR47506">
    <property type="entry name" value="TRANSCRIPTIONAL REGULATORY PROTEIN"/>
    <property type="match status" value="1"/>
</dbReference>
<dbReference type="AlphaFoldDB" id="A0A318XVQ4"/>
<evidence type="ECO:0000313" key="6">
    <source>
        <dbReference type="EMBL" id="PYG86897.1"/>
    </source>
</evidence>
<dbReference type="PRINTS" id="PR00455">
    <property type="entry name" value="HTHTETR"/>
</dbReference>
<dbReference type="SUPFAM" id="SSF46689">
    <property type="entry name" value="Homeodomain-like"/>
    <property type="match status" value="1"/>
</dbReference>
<dbReference type="EMBL" id="QKMR01000015">
    <property type="protein sequence ID" value="PYG86897.1"/>
    <property type="molecule type" value="Genomic_DNA"/>
</dbReference>
<sequence>MGTEIQNMNEMENMKQSKKILTAAFKCISSKGYANVSLRNIADEAGVVLSQLNYYYKNKEGLFIEVVKMLKKQYISEIENVLMKGESEKERIAFLIEYFQKVMRKDSELFRILFDLTSMSLWSAPLKELLNSLVNNITALIEKYVFNSFQSREKSKSYSTATLSRIIFGALFGTSAQAILANGDKDVIDSLSAIEMLLN</sequence>
<reference evidence="6 7" key="1">
    <citation type="submission" date="2018-06" db="EMBL/GenBank/DDBJ databases">
        <title>Genomic Encyclopedia of Type Strains, Phase I: the one thousand microbial genomes (KMG-I) project.</title>
        <authorList>
            <person name="Kyrpides N."/>
        </authorList>
    </citation>
    <scope>NUCLEOTIDE SEQUENCE [LARGE SCALE GENOMIC DNA]</scope>
    <source>
        <strain evidence="6 7">DSM 19573</strain>
    </source>
</reference>
<protein>
    <submittedName>
        <fullName evidence="6">TetR family transcriptional regulator</fullName>
    </submittedName>
</protein>
<dbReference type="RefSeq" id="WP_242981265.1">
    <property type="nucleotide sequence ID" value="NZ_QKMR01000015.1"/>
</dbReference>
<dbReference type="SUPFAM" id="SSF48498">
    <property type="entry name" value="Tetracyclin repressor-like, C-terminal domain"/>
    <property type="match status" value="1"/>
</dbReference>
<dbReference type="Pfam" id="PF00440">
    <property type="entry name" value="TetR_N"/>
    <property type="match status" value="1"/>
</dbReference>
<keyword evidence="7" id="KW-1185">Reference proteome</keyword>
<proteinExistence type="predicted"/>
<evidence type="ECO:0000256" key="1">
    <source>
        <dbReference type="ARBA" id="ARBA00023015"/>
    </source>
</evidence>
<dbReference type="Proteomes" id="UP000248132">
    <property type="component" value="Unassembled WGS sequence"/>
</dbReference>
<evidence type="ECO:0000313" key="7">
    <source>
        <dbReference type="Proteomes" id="UP000248132"/>
    </source>
</evidence>
<dbReference type="GO" id="GO:0003677">
    <property type="term" value="F:DNA binding"/>
    <property type="evidence" value="ECO:0007669"/>
    <property type="project" value="UniProtKB-UniRule"/>
</dbReference>
<organism evidence="6 7">
    <name type="scientific">Ruminiclostridium sufflavum DSM 19573</name>
    <dbReference type="NCBI Taxonomy" id="1121337"/>
    <lineage>
        <taxon>Bacteria</taxon>
        <taxon>Bacillati</taxon>
        <taxon>Bacillota</taxon>
        <taxon>Clostridia</taxon>
        <taxon>Eubacteriales</taxon>
        <taxon>Oscillospiraceae</taxon>
        <taxon>Ruminiclostridium</taxon>
    </lineage>
</organism>
<dbReference type="InterPro" id="IPR036271">
    <property type="entry name" value="Tet_transcr_reg_TetR-rel_C_sf"/>
</dbReference>
<comment type="caution">
    <text evidence="6">The sequence shown here is derived from an EMBL/GenBank/DDBJ whole genome shotgun (WGS) entry which is preliminary data.</text>
</comment>
<accession>A0A318XVQ4</accession>
<gene>
    <name evidence="6" type="ORF">LY28_02517</name>
</gene>
<dbReference type="InterPro" id="IPR009057">
    <property type="entry name" value="Homeodomain-like_sf"/>
</dbReference>
<dbReference type="PANTHER" id="PTHR47506:SF6">
    <property type="entry name" value="HTH-TYPE TRANSCRIPTIONAL REPRESSOR NEMR"/>
    <property type="match status" value="1"/>
</dbReference>
<evidence type="ECO:0000256" key="3">
    <source>
        <dbReference type="ARBA" id="ARBA00023163"/>
    </source>
</evidence>
<keyword evidence="1" id="KW-0805">Transcription regulation</keyword>
<keyword evidence="2 4" id="KW-0238">DNA-binding</keyword>
<name>A0A318XVQ4_9FIRM</name>